<dbReference type="PANTHER" id="PTHR47018">
    <property type="entry name" value="CXC DOMAIN-CONTAINING PROTEIN-RELATED"/>
    <property type="match status" value="1"/>
</dbReference>
<evidence type="ECO:0000313" key="2">
    <source>
        <dbReference type="EMBL" id="KAH3710516.1"/>
    </source>
</evidence>
<proteinExistence type="predicted"/>
<dbReference type="Proteomes" id="UP000828390">
    <property type="component" value="Unassembled WGS sequence"/>
</dbReference>
<evidence type="ECO:0000313" key="3">
    <source>
        <dbReference type="Proteomes" id="UP000828390"/>
    </source>
</evidence>
<feature type="region of interest" description="Disordered" evidence="1">
    <location>
        <begin position="109"/>
        <end position="129"/>
    </location>
</feature>
<name>A0A9D3Z4A9_DREPO</name>
<evidence type="ECO:0000256" key="1">
    <source>
        <dbReference type="SAM" id="MobiDB-lite"/>
    </source>
</evidence>
<dbReference type="AlphaFoldDB" id="A0A9D3Z4A9"/>
<accession>A0A9D3Z4A9</accession>
<keyword evidence="3" id="KW-1185">Reference proteome</keyword>
<organism evidence="2 3">
    <name type="scientific">Dreissena polymorpha</name>
    <name type="common">Zebra mussel</name>
    <name type="synonym">Mytilus polymorpha</name>
    <dbReference type="NCBI Taxonomy" id="45954"/>
    <lineage>
        <taxon>Eukaryota</taxon>
        <taxon>Metazoa</taxon>
        <taxon>Spiralia</taxon>
        <taxon>Lophotrochozoa</taxon>
        <taxon>Mollusca</taxon>
        <taxon>Bivalvia</taxon>
        <taxon>Autobranchia</taxon>
        <taxon>Heteroconchia</taxon>
        <taxon>Euheterodonta</taxon>
        <taxon>Imparidentia</taxon>
        <taxon>Neoheterodontei</taxon>
        <taxon>Myida</taxon>
        <taxon>Dreissenoidea</taxon>
        <taxon>Dreissenidae</taxon>
        <taxon>Dreissena</taxon>
    </lineage>
</organism>
<dbReference type="EMBL" id="JAIWYP010000014">
    <property type="protein sequence ID" value="KAH3710516.1"/>
    <property type="molecule type" value="Genomic_DNA"/>
</dbReference>
<sequence>MVCGPVVARVVNEFEATVANIMHSQSKGPDLRHHEQVKGVQSTFRQQVPNLVATMQDMGNPFEEQSNDLLTLDTRDIADDAVIATVRAIEQVGTEQYNTFVAERIDTQQKPLTDPKKHNKFPLFSRQSPQGVSKQKKRNYVFKTKLFVI</sequence>
<gene>
    <name evidence="2" type="ORF">DPMN_070000</name>
</gene>
<comment type="caution">
    <text evidence="2">The sequence shown here is derived from an EMBL/GenBank/DDBJ whole genome shotgun (WGS) entry which is preliminary data.</text>
</comment>
<protein>
    <submittedName>
        <fullName evidence="2">Uncharacterized protein</fullName>
    </submittedName>
</protein>
<reference evidence="2" key="2">
    <citation type="submission" date="2020-11" db="EMBL/GenBank/DDBJ databases">
        <authorList>
            <person name="McCartney M.A."/>
            <person name="Auch B."/>
            <person name="Kono T."/>
            <person name="Mallez S."/>
            <person name="Becker A."/>
            <person name="Gohl D.M."/>
            <person name="Silverstein K.A.T."/>
            <person name="Koren S."/>
            <person name="Bechman K.B."/>
            <person name="Herman A."/>
            <person name="Abrahante J.E."/>
            <person name="Garbe J."/>
        </authorList>
    </citation>
    <scope>NUCLEOTIDE SEQUENCE</scope>
    <source>
        <strain evidence="2">Duluth1</strain>
        <tissue evidence="2">Whole animal</tissue>
    </source>
</reference>
<reference evidence="2" key="1">
    <citation type="journal article" date="2019" name="bioRxiv">
        <title>The Genome of the Zebra Mussel, Dreissena polymorpha: A Resource for Invasive Species Research.</title>
        <authorList>
            <person name="McCartney M.A."/>
            <person name="Auch B."/>
            <person name="Kono T."/>
            <person name="Mallez S."/>
            <person name="Zhang Y."/>
            <person name="Obille A."/>
            <person name="Becker A."/>
            <person name="Abrahante J.E."/>
            <person name="Garbe J."/>
            <person name="Badalamenti J.P."/>
            <person name="Herman A."/>
            <person name="Mangelson H."/>
            <person name="Liachko I."/>
            <person name="Sullivan S."/>
            <person name="Sone E.D."/>
            <person name="Koren S."/>
            <person name="Silverstein K.A.T."/>
            <person name="Beckman K.B."/>
            <person name="Gohl D.M."/>
        </authorList>
    </citation>
    <scope>NUCLEOTIDE SEQUENCE</scope>
    <source>
        <strain evidence="2">Duluth1</strain>
        <tissue evidence="2">Whole animal</tissue>
    </source>
</reference>